<dbReference type="NCBIfam" id="TIGR02937">
    <property type="entry name" value="sigma70-ECF"/>
    <property type="match status" value="1"/>
</dbReference>
<dbReference type="Proteomes" id="UP000727962">
    <property type="component" value="Unassembled WGS sequence"/>
</dbReference>
<dbReference type="InterPro" id="IPR000838">
    <property type="entry name" value="RNA_pol_sigma70_ECF_CS"/>
</dbReference>
<protein>
    <recommendedName>
        <fullName evidence="6">RNA polymerase sigma factor</fullName>
    </recommendedName>
</protein>
<dbReference type="SUPFAM" id="SSF88659">
    <property type="entry name" value="Sigma3 and sigma4 domains of RNA polymerase sigma factors"/>
    <property type="match status" value="1"/>
</dbReference>
<dbReference type="InterPro" id="IPR007627">
    <property type="entry name" value="RNA_pol_sigma70_r2"/>
</dbReference>
<gene>
    <name evidence="9" type="ORF">HYR64_09270</name>
</gene>
<keyword evidence="3 6" id="KW-0731">Sigma factor</keyword>
<dbReference type="InterPro" id="IPR014284">
    <property type="entry name" value="RNA_pol_sigma-70_dom"/>
</dbReference>
<keyword evidence="4 6" id="KW-0238">DNA-binding</keyword>
<evidence type="ECO:0000313" key="10">
    <source>
        <dbReference type="Proteomes" id="UP000727962"/>
    </source>
</evidence>
<dbReference type="EMBL" id="JACOSL010000057">
    <property type="protein sequence ID" value="MBI1757280.1"/>
    <property type="molecule type" value="Genomic_DNA"/>
</dbReference>
<dbReference type="PROSITE" id="PS01063">
    <property type="entry name" value="SIGMA70_ECF"/>
    <property type="match status" value="1"/>
</dbReference>
<dbReference type="InterPro" id="IPR013249">
    <property type="entry name" value="RNA_pol_sigma70_r4_t2"/>
</dbReference>
<evidence type="ECO:0000256" key="5">
    <source>
        <dbReference type="ARBA" id="ARBA00023163"/>
    </source>
</evidence>
<feature type="domain" description="RNA polymerase sigma-70 region 2" evidence="7">
    <location>
        <begin position="28"/>
        <end position="95"/>
    </location>
</feature>
<dbReference type="InterPro" id="IPR013324">
    <property type="entry name" value="RNA_pol_sigma_r3/r4-like"/>
</dbReference>
<dbReference type="Gene3D" id="1.10.1740.10">
    <property type="match status" value="1"/>
</dbReference>
<feature type="domain" description="RNA polymerase sigma factor 70 region 4 type 2" evidence="8">
    <location>
        <begin position="131"/>
        <end position="182"/>
    </location>
</feature>
<dbReference type="GO" id="GO:0016987">
    <property type="term" value="F:sigma factor activity"/>
    <property type="evidence" value="ECO:0007669"/>
    <property type="project" value="UniProtKB-KW"/>
</dbReference>
<comment type="caution">
    <text evidence="9">The sequence shown here is derived from an EMBL/GenBank/DDBJ whole genome shotgun (WGS) entry which is preliminary data.</text>
</comment>
<proteinExistence type="inferred from homology"/>
<evidence type="ECO:0000256" key="6">
    <source>
        <dbReference type="RuleBase" id="RU000716"/>
    </source>
</evidence>
<dbReference type="AlphaFoldDB" id="A0A931LTN9"/>
<dbReference type="GO" id="GO:0003677">
    <property type="term" value="F:DNA binding"/>
    <property type="evidence" value="ECO:0007669"/>
    <property type="project" value="UniProtKB-KW"/>
</dbReference>
<evidence type="ECO:0000259" key="7">
    <source>
        <dbReference type="Pfam" id="PF04542"/>
    </source>
</evidence>
<organism evidence="9 10">
    <name type="scientific">Fimbriimonas ginsengisoli</name>
    <dbReference type="NCBI Taxonomy" id="1005039"/>
    <lineage>
        <taxon>Bacteria</taxon>
        <taxon>Bacillati</taxon>
        <taxon>Armatimonadota</taxon>
        <taxon>Fimbriimonadia</taxon>
        <taxon>Fimbriimonadales</taxon>
        <taxon>Fimbriimonadaceae</taxon>
        <taxon>Fimbriimonas</taxon>
    </lineage>
</organism>
<evidence type="ECO:0000259" key="8">
    <source>
        <dbReference type="Pfam" id="PF08281"/>
    </source>
</evidence>
<comment type="similarity">
    <text evidence="1 6">Belongs to the sigma-70 factor family. ECF subfamily.</text>
</comment>
<dbReference type="PANTHER" id="PTHR43133">
    <property type="entry name" value="RNA POLYMERASE ECF-TYPE SIGMA FACTO"/>
    <property type="match status" value="1"/>
</dbReference>
<dbReference type="InterPro" id="IPR013325">
    <property type="entry name" value="RNA_pol_sigma_r2"/>
</dbReference>
<evidence type="ECO:0000256" key="1">
    <source>
        <dbReference type="ARBA" id="ARBA00010641"/>
    </source>
</evidence>
<dbReference type="Pfam" id="PF08281">
    <property type="entry name" value="Sigma70_r4_2"/>
    <property type="match status" value="1"/>
</dbReference>
<keyword evidence="5 6" id="KW-0804">Transcription</keyword>
<dbReference type="SUPFAM" id="SSF88946">
    <property type="entry name" value="Sigma2 domain of RNA polymerase sigma factors"/>
    <property type="match status" value="1"/>
</dbReference>
<dbReference type="Gene3D" id="1.10.10.10">
    <property type="entry name" value="Winged helix-like DNA-binding domain superfamily/Winged helix DNA-binding domain"/>
    <property type="match status" value="1"/>
</dbReference>
<dbReference type="GO" id="GO:0006950">
    <property type="term" value="P:response to stress"/>
    <property type="evidence" value="ECO:0007669"/>
    <property type="project" value="UniProtKB-ARBA"/>
</dbReference>
<accession>A0A931LTN9</accession>
<dbReference type="Pfam" id="PF04542">
    <property type="entry name" value="Sigma70_r2"/>
    <property type="match status" value="1"/>
</dbReference>
<dbReference type="PANTHER" id="PTHR43133:SF51">
    <property type="entry name" value="RNA POLYMERASE SIGMA FACTOR"/>
    <property type="match status" value="1"/>
</dbReference>
<evidence type="ECO:0000256" key="2">
    <source>
        <dbReference type="ARBA" id="ARBA00023015"/>
    </source>
</evidence>
<reference evidence="9" key="1">
    <citation type="submission" date="2020-07" db="EMBL/GenBank/DDBJ databases">
        <title>Huge and variable diversity of episymbiotic CPR bacteria and DPANN archaea in groundwater ecosystems.</title>
        <authorList>
            <person name="He C.Y."/>
            <person name="Keren R."/>
            <person name="Whittaker M."/>
            <person name="Farag I.F."/>
            <person name="Doudna J."/>
            <person name="Cate J.H.D."/>
            <person name="Banfield J.F."/>
        </authorList>
    </citation>
    <scope>NUCLEOTIDE SEQUENCE</scope>
    <source>
        <strain evidence="9">NC_groundwater_17_Pr7_B-0.1um_64_12</strain>
    </source>
</reference>
<evidence type="ECO:0000256" key="3">
    <source>
        <dbReference type="ARBA" id="ARBA00023082"/>
    </source>
</evidence>
<sequence>MIRRIEMDADGALVQRARQGDFSAFEELFERHRTLVYRFAYQMVQRRDDAEDLVQEAFVRAYQNLHRYRDEAKFTTWLLRIVTNLSTDQARMGQRRLALEQQEAGGALDWMTVGTIQDPVQNLEEDRRKIALRKALAALPIHHRTVIVLRDLEEREYPDIARTLGCSVGGAKLRVLRARRALRDRVGPLIGEESS</sequence>
<evidence type="ECO:0000256" key="4">
    <source>
        <dbReference type="ARBA" id="ARBA00023125"/>
    </source>
</evidence>
<dbReference type="InterPro" id="IPR036388">
    <property type="entry name" value="WH-like_DNA-bd_sf"/>
</dbReference>
<evidence type="ECO:0000313" key="9">
    <source>
        <dbReference type="EMBL" id="MBI1757280.1"/>
    </source>
</evidence>
<name>A0A931LTN9_FIMGI</name>
<dbReference type="GO" id="GO:0006352">
    <property type="term" value="P:DNA-templated transcription initiation"/>
    <property type="evidence" value="ECO:0007669"/>
    <property type="project" value="InterPro"/>
</dbReference>
<keyword evidence="2 6" id="KW-0805">Transcription regulation</keyword>
<dbReference type="InterPro" id="IPR039425">
    <property type="entry name" value="RNA_pol_sigma-70-like"/>
</dbReference>